<dbReference type="Proteomes" id="UP000001950">
    <property type="component" value="Chromosome 1"/>
</dbReference>
<dbReference type="EMBL" id="CR940347">
    <property type="protein sequence ID" value="CAI73017.1"/>
    <property type="molecule type" value="Genomic_DNA"/>
</dbReference>
<evidence type="ECO:0000313" key="3">
    <source>
        <dbReference type="Proteomes" id="UP000001950"/>
    </source>
</evidence>
<dbReference type="KEGG" id="tan:TA16205"/>
<keyword evidence="3" id="KW-1185">Reference proteome</keyword>
<dbReference type="OrthoDB" id="359722at2759"/>
<protein>
    <submittedName>
        <fullName evidence="2">Uncharacterized protein</fullName>
    </submittedName>
</protein>
<gene>
    <name evidence="2" type="ORF">TA16205</name>
</gene>
<evidence type="ECO:0000313" key="2">
    <source>
        <dbReference type="EMBL" id="CAI73017.1"/>
    </source>
</evidence>
<dbReference type="eggNOG" id="ENOG502RWH6">
    <property type="taxonomic scope" value="Eukaryota"/>
</dbReference>
<evidence type="ECO:0000256" key="1">
    <source>
        <dbReference type="SAM" id="SignalP"/>
    </source>
</evidence>
<feature type="signal peptide" evidence="1">
    <location>
        <begin position="1"/>
        <end position="18"/>
    </location>
</feature>
<accession>Q4UIS2</accession>
<dbReference type="VEuPathDB" id="PiroplasmaDB:TA16205"/>
<name>Q4UIS2_THEAN</name>
<feature type="chain" id="PRO_5004245476" evidence="1">
    <location>
        <begin position="19"/>
        <end position="159"/>
    </location>
</feature>
<sequence length="159" mass="18615">MKYIYFVILLCFVRNVDIVNSLVADSSCFHKKSLLLLEKTSKEKDQTFYESLSKLENNPFTLVVRYCLGADGNVSSRKFVECVSSLSSCPTNWYSTINWQFCLCNTVYCVLKGCFQYWIETFDFTNTKVLYTFSLFSVLRSLSPRRLFMHFQADWNDPL</sequence>
<dbReference type="OMA" id="CIMRECA"/>
<dbReference type="InParanoid" id="Q4UIS2"/>
<dbReference type="AlphaFoldDB" id="Q4UIS2"/>
<proteinExistence type="predicted"/>
<reference evidence="2 3" key="1">
    <citation type="journal article" date="2005" name="Science">
        <title>Genome of the host-cell transforming parasite Theileria annulata compared with T. parva.</title>
        <authorList>
            <person name="Pain A."/>
            <person name="Renauld H."/>
            <person name="Berriman M."/>
            <person name="Murphy L."/>
            <person name="Yeats C.A."/>
            <person name="Weir W."/>
            <person name="Kerhornou A."/>
            <person name="Aslett M."/>
            <person name="Bishop R."/>
            <person name="Bouchier C."/>
            <person name="Cochet M."/>
            <person name="Coulson R.M.R."/>
            <person name="Cronin A."/>
            <person name="de Villiers E.P."/>
            <person name="Fraser A."/>
            <person name="Fosker N."/>
            <person name="Gardner M."/>
            <person name="Goble A."/>
            <person name="Griffiths-Jones S."/>
            <person name="Harris D.E."/>
            <person name="Katzer F."/>
            <person name="Larke N."/>
            <person name="Lord A."/>
            <person name="Maser P."/>
            <person name="McKellar S."/>
            <person name="Mooney P."/>
            <person name="Morton F."/>
            <person name="Nene V."/>
            <person name="O'Neil S."/>
            <person name="Price C."/>
            <person name="Quail M.A."/>
            <person name="Rabbinowitsch E."/>
            <person name="Rawlings N.D."/>
            <person name="Rutter S."/>
            <person name="Saunders D."/>
            <person name="Seeger K."/>
            <person name="Shah T."/>
            <person name="Squares R."/>
            <person name="Squares S."/>
            <person name="Tivey A."/>
            <person name="Walker A.R."/>
            <person name="Woodward J."/>
            <person name="Dobbelaere D.A.E."/>
            <person name="Langsley G."/>
            <person name="Rajandream M.A."/>
            <person name="McKeever D."/>
            <person name="Shiels B."/>
            <person name="Tait A."/>
            <person name="Barrell B.G."/>
            <person name="Hall N."/>
        </authorList>
    </citation>
    <scope>NUCLEOTIDE SEQUENCE [LARGE SCALE GENOMIC DNA]</scope>
    <source>
        <strain evidence="3">Ankara</strain>
    </source>
</reference>
<dbReference type="GeneID" id="3863588"/>
<keyword evidence="1" id="KW-0732">Signal</keyword>
<organism evidence="2 3">
    <name type="scientific">Theileria annulata</name>
    <dbReference type="NCBI Taxonomy" id="5874"/>
    <lineage>
        <taxon>Eukaryota</taxon>
        <taxon>Sar</taxon>
        <taxon>Alveolata</taxon>
        <taxon>Apicomplexa</taxon>
        <taxon>Aconoidasida</taxon>
        <taxon>Piroplasmida</taxon>
        <taxon>Theileriidae</taxon>
        <taxon>Theileria</taxon>
    </lineage>
</organism>
<dbReference type="RefSeq" id="XP_953695.1">
    <property type="nucleotide sequence ID" value="XM_948602.1"/>
</dbReference>